<keyword evidence="3" id="KW-1185">Reference proteome</keyword>
<reference evidence="2" key="1">
    <citation type="submission" date="2021-01" db="EMBL/GenBank/DDBJ databases">
        <title>Whole genome shotgun sequence of Planotetraspora silvatica NBRC 100141.</title>
        <authorList>
            <person name="Komaki H."/>
            <person name="Tamura T."/>
        </authorList>
    </citation>
    <scope>NUCLEOTIDE SEQUENCE</scope>
    <source>
        <strain evidence="2">NBRC 100141</strain>
    </source>
</reference>
<proteinExistence type="predicted"/>
<sequence>MPLPNAGEGVHIEVPQILPEPDSCDGDRSAAIEAERDIAEQVGISQQAVTYAHDCVSGSSTEGSLRRRNRTGRRKHRTPT</sequence>
<accession>A0A8J3XLA7</accession>
<organism evidence="2 3">
    <name type="scientific">Planotetraspora silvatica</name>
    <dbReference type="NCBI Taxonomy" id="234614"/>
    <lineage>
        <taxon>Bacteria</taxon>
        <taxon>Bacillati</taxon>
        <taxon>Actinomycetota</taxon>
        <taxon>Actinomycetes</taxon>
        <taxon>Streptosporangiales</taxon>
        <taxon>Streptosporangiaceae</taxon>
        <taxon>Planotetraspora</taxon>
    </lineage>
</organism>
<gene>
    <name evidence="2" type="ORF">Psi02_14290</name>
</gene>
<dbReference type="AlphaFoldDB" id="A0A8J3XLA7"/>
<protein>
    <submittedName>
        <fullName evidence="2">Uncharacterized protein</fullName>
    </submittedName>
</protein>
<dbReference type="Proteomes" id="UP000644610">
    <property type="component" value="Unassembled WGS sequence"/>
</dbReference>
<feature type="compositionally biased region" description="Basic residues" evidence="1">
    <location>
        <begin position="66"/>
        <end position="80"/>
    </location>
</feature>
<evidence type="ECO:0000313" key="2">
    <source>
        <dbReference type="EMBL" id="GII45005.1"/>
    </source>
</evidence>
<comment type="caution">
    <text evidence="2">The sequence shown here is derived from an EMBL/GenBank/DDBJ whole genome shotgun (WGS) entry which is preliminary data.</text>
</comment>
<evidence type="ECO:0000256" key="1">
    <source>
        <dbReference type="SAM" id="MobiDB-lite"/>
    </source>
</evidence>
<evidence type="ECO:0000313" key="3">
    <source>
        <dbReference type="Proteomes" id="UP000644610"/>
    </source>
</evidence>
<feature type="region of interest" description="Disordered" evidence="1">
    <location>
        <begin position="1"/>
        <end position="28"/>
    </location>
</feature>
<dbReference type="EMBL" id="BOOQ01000007">
    <property type="protein sequence ID" value="GII45005.1"/>
    <property type="molecule type" value="Genomic_DNA"/>
</dbReference>
<name>A0A8J3XLA7_9ACTN</name>
<feature type="region of interest" description="Disordered" evidence="1">
    <location>
        <begin position="55"/>
        <end position="80"/>
    </location>
</feature>